<gene>
    <name evidence="1" type="ORF">S01H1_70524</name>
</gene>
<feature type="non-terminal residue" evidence="1">
    <location>
        <position position="1"/>
    </location>
</feature>
<reference evidence="1" key="1">
    <citation type="journal article" date="2014" name="Front. Microbiol.">
        <title>High frequency of phylogenetically diverse reductive dehalogenase-homologous genes in deep subseafloor sedimentary metagenomes.</title>
        <authorList>
            <person name="Kawai M."/>
            <person name="Futagami T."/>
            <person name="Toyoda A."/>
            <person name="Takaki Y."/>
            <person name="Nishi S."/>
            <person name="Hori S."/>
            <person name="Arai W."/>
            <person name="Tsubouchi T."/>
            <person name="Morono Y."/>
            <person name="Uchiyama I."/>
            <person name="Ito T."/>
            <person name="Fujiyama A."/>
            <person name="Inagaki F."/>
            <person name="Takami H."/>
        </authorList>
    </citation>
    <scope>NUCLEOTIDE SEQUENCE</scope>
    <source>
        <strain evidence="1">Expedition CK06-06</strain>
    </source>
</reference>
<name>X0WU98_9ZZZZ</name>
<dbReference type="AlphaFoldDB" id="X0WU98"/>
<sequence length="33" mass="3217">GVTDALDMAGSVPVSGVPVMPHAVLVDVLAGNQ</sequence>
<protein>
    <submittedName>
        <fullName evidence="1">Uncharacterized protein</fullName>
    </submittedName>
</protein>
<organism evidence="1">
    <name type="scientific">marine sediment metagenome</name>
    <dbReference type="NCBI Taxonomy" id="412755"/>
    <lineage>
        <taxon>unclassified sequences</taxon>
        <taxon>metagenomes</taxon>
        <taxon>ecological metagenomes</taxon>
    </lineage>
</organism>
<accession>X0WU98</accession>
<proteinExistence type="predicted"/>
<comment type="caution">
    <text evidence="1">The sequence shown here is derived from an EMBL/GenBank/DDBJ whole genome shotgun (WGS) entry which is preliminary data.</text>
</comment>
<dbReference type="EMBL" id="BARS01046905">
    <property type="protein sequence ID" value="GAG34225.1"/>
    <property type="molecule type" value="Genomic_DNA"/>
</dbReference>
<evidence type="ECO:0000313" key="1">
    <source>
        <dbReference type="EMBL" id="GAG34225.1"/>
    </source>
</evidence>